<reference evidence="2" key="1">
    <citation type="submission" date="2022-10" db="EMBL/GenBank/DDBJ databases">
        <title>Culturing micro-colonial fungi from biological soil crusts in the Mojave desert and describing Neophaeococcomyces mojavensis, and introducing the new genera and species Taxawa tesnikishii.</title>
        <authorList>
            <person name="Kurbessoian T."/>
            <person name="Stajich J.E."/>
        </authorList>
    </citation>
    <scope>NUCLEOTIDE SEQUENCE</scope>
    <source>
        <strain evidence="2">TK_1</strain>
    </source>
</reference>
<comment type="caution">
    <text evidence="2">The sequence shown here is derived from an EMBL/GenBank/DDBJ whole genome shotgun (WGS) entry which is preliminary data.</text>
</comment>
<proteinExistence type="predicted"/>
<sequence>MERPNKRRSIRRSISDFSRGCFFPSSNPDTDFLPVPARPATTRPAVTRPGHVRLASTPDVRWDVRDSSSMEMAENDAKKQKRASYVPRHAASSFMSSTTPLTPKEIKRRSMIASTMPSTSTFAVESLDGSVKAARRKTMM</sequence>
<name>A0ABQ9P2Y8_9PEZI</name>
<keyword evidence="3" id="KW-1185">Reference proteome</keyword>
<organism evidence="2 3">
    <name type="scientific">Coniosporium apollinis</name>
    <dbReference type="NCBI Taxonomy" id="61459"/>
    <lineage>
        <taxon>Eukaryota</taxon>
        <taxon>Fungi</taxon>
        <taxon>Dikarya</taxon>
        <taxon>Ascomycota</taxon>
        <taxon>Pezizomycotina</taxon>
        <taxon>Dothideomycetes</taxon>
        <taxon>Dothideomycetes incertae sedis</taxon>
        <taxon>Coniosporium</taxon>
    </lineage>
</organism>
<feature type="region of interest" description="Disordered" evidence="1">
    <location>
        <begin position="28"/>
        <end position="47"/>
    </location>
</feature>
<feature type="compositionally biased region" description="Low complexity" evidence="1">
    <location>
        <begin position="34"/>
        <end position="47"/>
    </location>
</feature>
<protein>
    <submittedName>
        <fullName evidence="2">Uncharacterized protein</fullName>
    </submittedName>
</protein>
<evidence type="ECO:0000313" key="2">
    <source>
        <dbReference type="EMBL" id="KAJ9668969.1"/>
    </source>
</evidence>
<dbReference type="EMBL" id="JAPDRL010000004">
    <property type="protein sequence ID" value="KAJ9668969.1"/>
    <property type="molecule type" value="Genomic_DNA"/>
</dbReference>
<accession>A0ABQ9P2Y8</accession>
<evidence type="ECO:0000313" key="3">
    <source>
        <dbReference type="Proteomes" id="UP001172684"/>
    </source>
</evidence>
<evidence type="ECO:0000256" key="1">
    <source>
        <dbReference type="SAM" id="MobiDB-lite"/>
    </source>
</evidence>
<gene>
    <name evidence="2" type="ORF">H2201_000795</name>
</gene>
<feature type="region of interest" description="Disordered" evidence="1">
    <location>
        <begin position="67"/>
        <end position="105"/>
    </location>
</feature>
<dbReference type="Proteomes" id="UP001172684">
    <property type="component" value="Unassembled WGS sequence"/>
</dbReference>